<keyword evidence="7 8" id="KW-0132">Cell division</keyword>
<dbReference type="SUPFAM" id="SSF53623">
    <property type="entry name" value="MurD-like peptide ligases, catalytic domain"/>
    <property type="match status" value="1"/>
</dbReference>
<dbReference type="RefSeq" id="WP_078813073.1">
    <property type="nucleotide sequence ID" value="NZ_FUYE01000005.1"/>
</dbReference>
<evidence type="ECO:0000256" key="4">
    <source>
        <dbReference type="ARBA" id="ARBA00022598"/>
    </source>
</evidence>
<evidence type="ECO:0000256" key="8">
    <source>
        <dbReference type="RuleBase" id="RU003664"/>
    </source>
</evidence>
<organism evidence="11 12">
    <name type="scientific">Prosthecobacter debontii</name>
    <dbReference type="NCBI Taxonomy" id="48467"/>
    <lineage>
        <taxon>Bacteria</taxon>
        <taxon>Pseudomonadati</taxon>
        <taxon>Verrucomicrobiota</taxon>
        <taxon>Verrucomicrobiia</taxon>
        <taxon>Verrucomicrobiales</taxon>
        <taxon>Verrucomicrobiaceae</taxon>
        <taxon>Prosthecobacter</taxon>
    </lineage>
</organism>
<gene>
    <name evidence="7" type="primary">murD</name>
    <name evidence="11" type="ORF">SAMN02745166_01893</name>
</gene>
<dbReference type="PANTHER" id="PTHR43692">
    <property type="entry name" value="UDP-N-ACETYLMURAMOYLALANINE--D-GLUTAMATE LIGASE"/>
    <property type="match status" value="1"/>
</dbReference>
<name>A0A1T4XSA2_9BACT</name>
<dbReference type="Gene3D" id="3.40.1190.10">
    <property type="entry name" value="Mur-like, catalytic domain"/>
    <property type="match status" value="1"/>
</dbReference>
<evidence type="ECO:0000256" key="2">
    <source>
        <dbReference type="ARBA" id="ARBA00004752"/>
    </source>
</evidence>
<dbReference type="InterPro" id="IPR005762">
    <property type="entry name" value="MurD"/>
</dbReference>
<dbReference type="GO" id="GO:0005524">
    <property type="term" value="F:ATP binding"/>
    <property type="evidence" value="ECO:0007669"/>
    <property type="project" value="UniProtKB-UniRule"/>
</dbReference>
<dbReference type="GO" id="GO:0071555">
    <property type="term" value="P:cell wall organization"/>
    <property type="evidence" value="ECO:0007669"/>
    <property type="project" value="UniProtKB-KW"/>
</dbReference>
<dbReference type="UniPathway" id="UPA00219"/>
<dbReference type="Proteomes" id="UP000190774">
    <property type="component" value="Unassembled WGS sequence"/>
</dbReference>
<dbReference type="Gene3D" id="3.40.50.720">
    <property type="entry name" value="NAD(P)-binding Rossmann-like Domain"/>
    <property type="match status" value="1"/>
</dbReference>
<dbReference type="HAMAP" id="MF_00639">
    <property type="entry name" value="MurD"/>
    <property type="match status" value="1"/>
</dbReference>
<evidence type="ECO:0000313" key="11">
    <source>
        <dbReference type="EMBL" id="SKA92414.1"/>
    </source>
</evidence>
<proteinExistence type="inferred from homology"/>
<dbReference type="SUPFAM" id="SSF53244">
    <property type="entry name" value="MurD-like peptide ligases, peptide-binding domain"/>
    <property type="match status" value="1"/>
</dbReference>
<dbReference type="GO" id="GO:0008764">
    <property type="term" value="F:UDP-N-acetylmuramoylalanine-D-glutamate ligase activity"/>
    <property type="evidence" value="ECO:0007669"/>
    <property type="project" value="UniProtKB-UniRule"/>
</dbReference>
<feature type="domain" description="Mur ligase C-terminal" evidence="9">
    <location>
        <begin position="307"/>
        <end position="417"/>
    </location>
</feature>
<dbReference type="GO" id="GO:0051301">
    <property type="term" value="P:cell division"/>
    <property type="evidence" value="ECO:0007669"/>
    <property type="project" value="UniProtKB-KW"/>
</dbReference>
<dbReference type="Pfam" id="PF08245">
    <property type="entry name" value="Mur_ligase_M"/>
    <property type="match status" value="1"/>
</dbReference>
<evidence type="ECO:0000256" key="7">
    <source>
        <dbReference type="HAMAP-Rule" id="MF_00639"/>
    </source>
</evidence>
<dbReference type="InterPro" id="IPR036615">
    <property type="entry name" value="Mur_ligase_C_dom_sf"/>
</dbReference>
<dbReference type="SUPFAM" id="SSF51984">
    <property type="entry name" value="MurCD N-terminal domain"/>
    <property type="match status" value="1"/>
</dbReference>
<feature type="binding site" evidence="7">
    <location>
        <begin position="119"/>
        <end position="125"/>
    </location>
    <ligand>
        <name>ATP</name>
        <dbReference type="ChEBI" id="CHEBI:30616"/>
    </ligand>
</feature>
<dbReference type="InterPro" id="IPR004101">
    <property type="entry name" value="Mur_ligase_C"/>
</dbReference>
<dbReference type="EMBL" id="FUYE01000005">
    <property type="protein sequence ID" value="SKA92414.1"/>
    <property type="molecule type" value="Genomic_DNA"/>
</dbReference>
<evidence type="ECO:0000256" key="1">
    <source>
        <dbReference type="ARBA" id="ARBA00004496"/>
    </source>
</evidence>
<keyword evidence="7 8" id="KW-0961">Cell wall biogenesis/degradation</keyword>
<dbReference type="OrthoDB" id="9809796at2"/>
<evidence type="ECO:0000256" key="5">
    <source>
        <dbReference type="ARBA" id="ARBA00022741"/>
    </source>
</evidence>
<dbReference type="InterPro" id="IPR013221">
    <property type="entry name" value="Mur_ligase_cen"/>
</dbReference>
<dbReference type="STRING" id="48467.SAMN02745166_01893"/>
<dbReference type="Pfam" id="PF02875">
    <property type="entry name" value="Mur_ligase_C"/>
    <property type="match status" value="1"/>
</dbReference>
<feature type="domain" description="Mur ligase central" evidence="10">
    <location>
        <begin position="117"/>
        <end position="284"/>
    </location>
</feature>
<keyword evidence="12" id="KW-1185">Reference proteome</keyword>
<dbReference type="GO" id="GO:0009252">
    <property type="term" value="P:peptidoglycan biosynthetic process"/>
    <property type="evidence" value="ECO:0007669"/>
    <property type="project" value="UniProtKB-UniRule"/>
</dbReference>
<evidence type="ECO:0000259" key="9">
    <source>
        <dbReference type="Pfam" id="PF02875"/>
    </source>
</evidence>
<accession>A0A1T4XSA2</accession>
<comment type="function">
    <text evidence="7 8">Cell wall formation. Catalyzes the addition of glutamate to the nucleotide precursor UDP-N-acetylmuramoyl-L-alanine (UMA).</text>
</comment>
<keyword evidence="3 7" id="KW-0963">Cytoplasm</keyword>
<sequence length="443" mass="47342">MSKFAGQHFAILGAGRSGLGAARLARLHGASVTVMDEGEPDKIKAALDKQHAEGFATLSGQAARELVVKPGDYDLVILSPGLDANWPLPKKFTDAGVPLTGEMEFAFNLTNLPLVGITGTNGKSTCTELIAHLFNACGKRSIPCGNHGMSLSEVVAGGENYDVLSLEISSFQLETIQNYRAKASLWLNFAPDHLDRYPGMAEYFAAKARIFENVTADDVAIVRAGESVDSGKAKRLTFSAYGAEADWTYAAGKIHAKPEGVTFEVNSTLRGRHNMENVMAAMMACQVHGLSLEAMQTALAGYEAPAHRCELVRVLKDREYINDSKATNLHALEACIGSMERPIVLIAGGKDKQLDYSPLRASLNGQVRAIVCIGEIAASLKNTFEDLLPCCLATDMADAVQQATALSEAGDSIILSPGTSSFDMYSGYGQRGEAFRSAVRALV</sequence>
<keyword evidence="4 7" id="KW-0436">Ligase</keyword>
<evidence type="ECO:0000256" key="3">
    <source>
        <dbReference type="ARBA" id="ARBA00022490"/>
    </source>
</evidence>
<dbReference type="GO" id="GO:0008360">
    <property type="term" value="P:regulation of cell shape"/>
    <property type="evidence" value="ECO:0007669"/>
    <property type="project" value="UniProtKB-KW"/>
</dbReference>
<comment type="subcellular location">
    <subcellularLocation>
        <location evidence="1 7 8">Cytoplasm</location>
    </subcellularLocation>
</comment>
<protein>
    <recommendedName>
        <fullName evidence="7 8">UDP-N-acetylmuramoylalanine--D-glutamate ligase</fullName>
        <ecNumber evidence="7 8">6.3.2.9</ecNumber>
    </recommendedName>
    <alternativeName>
        <fullName evidence="7">D-glutamic acid-adding enzyme</fullName>
    </alternativeName>
    <alternativeName>
        <fullName evidence="7">UDP-N-acetylmuramoyl-L-alanyl-D-glutamate synthetase</fullName>
    </alternativeName>
</protein>
<dbReference type="PANTHER" id="PTHR43692:SF1">
    <property type="entry name" value="UDP-N-ACETYLMURAMOYLALANINE--D-GLUTAMATE LIGASE"/>
    <property type="match status" value="1"/>
</dbReference>
<keyword evidence="7 8" id="KW-0573">Peptidoglycan synthesis</keyword>
<comment type="similarity">
    <text evidence="7">Belongs to the MurCDEF family.</text>
</comment>
<evidence type="ECO:0000256" key="6">
    <source>
        <dbReference type="ARBA" id="ARBA00022840"/>
    </source>
</evidence>
<comment type="pathway">
    <text evidence="2 7 8">Cell wall biogenesis; peptidoglycan biosynthesis.</text>
</comment>
<dbReference type="Gene3D" id="3.90.190.20">
    <property type="entry name" value="Mur ligase, C-terminal domain"/>
    <property type="match status" value="1"/>
</dbReference>
<keyword evidence="5 7" id="KW-0547">Nucleotide-binding</keyword>
<keyword evidence="7 8" id="KW-0131">Cell cycle</keyword>
<dbReference type="EC" id="6.3.2.9" evidence="7 8"/>
<keyword evidence="7 8" id="KW-0133">Cell shape</keyword>
<keyword evidence="6 7" id="KW-0067">ATP-binding</keyword>
<evidence type="ECO:0000259" key="10">
    <source>
        <dbReference type="Pfam" id="PF08245"/>
    </source>
</evidence>
<evidence type="ECO:0000313" key="12">
    <source>
        <dbReference type="Proteomes" id="UP000190774"/>
    </source>
</evidence>
<dbReference type="InterPro" id="IPR036565">
    <property type="entry name" value="Mur-like_cat_sf"/>
</dbReference>
<comment type="catalytic activity">
    <reaction evidence="7 8">
        <text>UDP-N-acetyl-alpha-D-muramoyl-L-alanine + D-glutamate + ATP = UDP-N-acetyl-alpha-D-muramoyl-L-alanyl-D-glutamate + ADP + phosphate + H(+)</text>
        <dbReference type="Rhea" id="RHEA:16429"/>
        <dbReference type="ChEBI" id="CHEBI:15378"/>
        <dbReference type="ChEBI" id="CHEBI:29986"/>
        <dbReference type="ChEBI" id="CHEBI:30616"/>
        <dbReference type="ChEBI" id="CHEBI:43474"/>
        <dbReference type="ChEBI" id="CHEBI:83898"/>
        <dbReference type="ChEBI" id="CHEBI:83900"/>
        <dbReference type="ChEBI" id="CHEBI:456216"/>
        <dbReference type="EC" id="6.3.2.9"/>
    </reaction>
</comment>
<reference evidence="12" key="1">
    <citation type="submission" date="2017-02" db="EMBL/GenBank/DDBJ databases">
        <authorList>
            <person name="Varghese N."/>
            <person name="Submissions S."/>
        </authorList>
    </citation>
    <scope>NUCLEOTIDE SEQUENCE [LARGE SCALE GENOMIC DNA]</scope>
    <source>
        <strain evidence="12">ATCC 700200</strain>
    </source>
</reference>
<dbReference type="GO" id="GO:0005737">
    <property type="term" value="C:cytoplasm"/>
    <property type="evidence" value="ECO:0007669"/>
    <property type="project" value="UniProtKB-SubCell"/>
</dbReference>
<dbReference type="NCBIfam" id="TIGR01087">
    <property type="entry name" value="murD"/>
    <property type="match status" value="1"/>
</dbReference>
<dbReference type="AlphaFoldDB" id="A0A1T4XSA2"/>